<evidence type="ECO:0000259" key="3">
    <source>
        <dbReference type="Pfam" id="PF14372"/>
    </source>
</evidence>
<dbReference type="Pfam" id="PF05699">
    <property type="entry name" value="Dimer_Tnp_hAT"/>
    <property type="match status" value="1"/>
</dbReference>
<dbReference type="InterPro" id="IPR025525">
    <property type="entry name" value="hAT-like_transposase_RNase-H"/>
</dbReference>
<feature type="domain" description="HAT C-terminal dimerisation" evidence="2">
    <location>
        <begin position="369"/>
        <end position="453"/>
    </location>
</feature>
<sequence>MAQNTSDVHLDDNSPNDAGASNNSQEREDKSEKRKRDPKKRFMVWSHFSKFTKKEGTSGCKCNYCKKIFSLPLNVYKRIEAEKQKQVENGQKTLAFQKDYSKDGPDVVVWKFDQECSRRDLCELIIVKELPFSLVEDPAFQGLDDIRECIKRVRQAVKYVKASPKRKNEFLQYADQERIPRGKMLVLDVCTRWNSTYLMLRSALHYRKAYDRSQFCTENVFFREVYHILVLLRENSNDQSTLLGGMALSMLIKFEKYWIEKEPNILLSVALVLDPRYKPKYLKFCYNKIYDSLLVGGTTERIEKELHALFNEYLALYETSHCKKECYGKDNEVNHEANSDKSSLRKVTNFMEEFYKFCEEEDATGNKSELDVYLEEKLHPSKNNDNFDILQYWKDNESKFPVLSRMAKDILAIPMSSVASESAFSTSGRVLSKFHSSVLPSTVEALICAQDWIRSGPVHIGYDEEFDTSFSLLWNVVSIHQDVMTFWIKSGCCCGDVNNLLSPQSISTTAVTKCNIYAPPFSN</sequence>
<protein>
    <recommendedName>
        <fullName evidence="6">Zinc finger BED domain-containing protein RICESLEEPER 2-like</fullName>
    </recommendedName>
</protein>
<evidence type="ECO:0000313" key="4">
    <source>
        <dbReference type="EMBL" id="KAG8387749.1"/>
    </source>
</evidence>
<dbReference type="Pfam" id="PF14372">
    <property type="entry name" value="hAT-like_RNase-H"/>
    <property type="match status" value="1"/>
</dbReference>
<evidence type="ECO:0000256" key="1">
    <source>
        <dbReference type="SAM" id="MobiDB-lite"/>
    </source>
</evidence>
<evidence type="ECO:0000313" key="5">
    <source>
        <dbReference type="Proteomes" id="UP000826271"/>
    </source>
</evidence>
<feature type="domain" description="hAT-like transposase RNase-H fold" evidence="3">
    <location>
        <begin position="214"/>
        <end position="313"/>
    </location>
</feature>
<dbReference type="InterPro" id="IPR012337">
    <property type="entry name" value="RNaseH-like_sf"/>
</dbReference>
<name>A0AAV6XY64_9LAMI</name>
<evidence type="ECO:0008006" key="6">
    <source>
        <dbReference type="Google" id="ProtNLM"/>
    </source>
</evidence>
<evidence type="ECO:0000259" key="2">
    <source>
        <dbReference type="Pfam" id="PF05699"/>
    </source>
</evidence>
<dbReference type="SUPFAM" id="SSF53098">
    <property type="entry name" value="Ribonuclease H-like"/>
    <property type="match status" value="1"/>
</dbReference>
<reference evidence="4" key="1">
    <citation type="submission" date="2019-10" db="EMBL/GenBank/DDBJ databases">
        <authorList>
            <person name="Zhang R."/>
            <person name="Pan Y."/>
            <person name="Wang J."/>
            <person name="Ma R."/>
            <person name="Yu S."/>
        </authorList>
    </citation>
    <scope>NUCLEOTIDE SEQUENCE</scope>
    <source>
        <strain evidence="4">LA-IB0</strain>
        <tissue evidence="4">Leaf</tissue>
    </source>
</reference>
<dbReference type="Proteomes" id="UP000826271">
    <property type="component" value="Unassembled WGS sequence"/>
</dbReference>
<proteinExistence type="predicted"/>
<dbReference type="PANTHER" id="PTHR23272">
    <property type="entry name" value="BED FINGER-RELATED"/>
    <property type="match status" value="1"/>
</dbReference>
<dbReference type="EMBL" id="WHWC01000002">
    <property type="protein sequence ID" value="KAG8387749.1"/>
    <property type="molecule type" value="Genomic_DNA"/>
</dbReference>
<keyword evidence="5" id="KW-1185">Reference proteome</keyword>
<feature type="compositionally biased region" description="Basic and acidic residues" evidence="1">
    <location>
        <begin position="25"/>
        <end position="35"/>
    </location>
</feature>
<organism evidence="4 5">
    <name type="scientific">Buddleja alternifolia</name>
    <dbReference type="NCBI Taxonomy" id="168488"/>
    <lineage>
        <taxon>Eukaryota</taxon>
        <taxon>Viridiplantae</taxon>
        <taxon>Streptophyta</taxon>
        <taxon>Embryophyta</taxon>
        <taxon>Tracheophyta</taxon>
        <taxon>Spermatophyta</taxon>
        <taxon>Magnoliopsida</taxon>
        <taxon>eudicotyledons</taxon>
        <taxon>Gunneridae</taxon>
        <taxon>Pentapetalae</taxon>
        <taxon>asterids</taxon>
        <taxon>lamiids</taxon>
        <taxon>Lamiales</taxon>
        <taxon>Scrophulariaceae</taxon>
        <taxon>Buddlejeae</taxon>
        <taxon>Buddleja</taxon>
    </lineage>
</organism>
<feature type="compositionally biased region" description="Polar residues" evidence="1">
    <location>
        <begin position="1"/>
        <end position="24"/>
    </location>
</feature>
<dbReference type="PANTHER" id="PTHR23272:SF161">
    <property type="entry name" value="ZINC FINGER BED DOMAIN-CONTAINING PROTEIN RICESLEEPER 1-LIKE"/>
    <property type="match status" value="1"/>
</dbReference>
<dbReference type="AlphaFoldDB" id="A0AAV6XY64"/>
<dbReference type="GO" id="GO:0046983">
    <property type="term" value="F:protein dimerization activity"/>
    <property type="evidence" value="ECO:0007669"/>
    <property type="project" value="InterPro"/>
</dbReference>
<dbReference type="GO" id="GO:0003677">
    <property type="term" value="F:DNA binding"/>
    <property type="evidence" value="ECO:0007669"/>
    <property type="project" value="InterPro"/>
</dbReference>
<accession>A0AAV6XY64</accession>
<feature type="region of interest" description="Disordered" evidence="1">
    <location>
        <begin position="1"/>
        <end position="38"/>
    </location>
</feature>
<dbReference type="InterPro" id="IPR008906">
    <property type="entry name" value="HATC_C_dom"/>
</dbReference>
<gene>
    <name evidence="4" type="ORF">BUALT_Bualt02G0053700</name>
</gene>
<comment type="caution">
    <text evidence="4">The sequence shown here is derived from an EMBL/GenBank/DDBJ whole genome shotgun (WGS) entry which is preliminary data.</text>
</comment>